<sequence length="73" mass="8681">MRLRDKRERQALKFLMSRRVANAIDLARAATDGEVRREHMKDSGSLGVMLGNRFIRRGFARLDKYNRYEWVPK</sequence>
<gene>
    <name evidence="1" type="ORF">GCM10007989_05120</name>
</gene>
<dbReference type="EMBL" id="BMZE01000001">
    <property type="protein sequence ID" value="GHA13497.1"/>
    <property type="molecule type" value="Genomic_DNA"/>
</dbReference>
<keyword evidence="2" id="KW-1185">Reference proteome</keyword>
<comment type="caution">
    <text evidence="1">The sequence shown here is derived from an EMBL/GenBank/DDBJ whole genome shotgun (WGS) entry which is preliminary data.</text>
</comment>
<dbReference type="AlphaFoldDB" id="A0A918RVZ7"/>
<organism evidence="1 2">
    <name type="scientific">Devosia pacifica</name>
    <dbReference type="NCBI Taxonomy" id="1335967"/>
    <lineage>
        <taxon>Bacteria</taxon>
        <taxon>Pseudomonadati</taxon>
        <taxon>Pseudomonadota</taxon>
        <taxon>Alphaproteobacteria</taxon>
        <taxon>Hyphomicrobiales</taxon>
        <taxon>Devosiaceae</taxon>
        <taxon>Devosia</taxon>
    </lineage>
</organism>
<proteinExistence type="predicted"/>
<name>A0A918RVZ7_9HYPH</name>
<accession>A0A918RVZ7</accession>
<evidence type="ECO:0000313" key="1">
    <source>
        <dbReference type="EMBL" id="GHA13497.1"/>
    </source>
</evidence>
<evidence type="ECO:0000313" key="2">
    <source>
        <dbReference type="Proteomes" id="UP000646579"/>
    </source>
</evidence>
<protein>
    <submittedName>
        <fullName evidence="1">Uncharacterized protein</fullName>
    </submittedName>
</protein>
<dbReference type="Proteomes" id="UP000646579">
    <property type="component" value="Unassembled WGS sequence"/>
</dbReference>
<dbReference type="RefSeq" id="WP_189423039.1">
    <property type="nucleotide sequence ID" value="NZ_BMZE01000001.1"/>
</dbReference>
<reference evidence="1" key="1">
    <citation type="journal article" date="2014" name="Int. J. Syst. Evol. Microbiol.">
        <title>Complete genome sequence of Corynebacterium casei LMG S-19264T (=DSM 44701T), isolated from a smear-ripened cheese.</title>
        <authorList>
            <consortium name="US DOE Joint Genome Institute (JGI-PGF)"/>
            <person name="Walter F."/>
            <person name="Albersmeier A."/>
            <person name="Kalinowski J."/>
            <person name="Ruckert C."/>
        </authorList>
    </citation>
    <scope>NUCLEOTIDE SEQUENCE</scope>
    <source>
        <strain evidence="1">KCTC 32437</strain>
    </source>
</reference>
<reference evidence="1" key="2">
    <citation type="submission" date="2020-09" db="EMBL/GenBank/DDBJ databases">
        <authorList>
            <person name="Sun Q."/>
            <person name="Kim S."/>
        </authorList>
    </citation>
    <scope>NUCLEOTIDE SEQUENCE</scope>
    <source>
        <strain evidence="1">KCTC 32437</strain>
    </source>
</reference>